<dbReference type="EMBL" id="SJPH01000001">
    <property type="protein sequence ID" value="TWT48867.1"/>
    <property type="molecule type" value="Genomic_DNA"/>
</dbReference>
<evidence type="ECO:0000313" key="2">
    <source>
        <dbReference type="Proteomes" id="UP000318995"/>
    </source>
</evidence>
<organism evidence="1 2">
    <name type="scientific">Botrimarina hoheduenensis</name>
    <dbReference type="NCBI Taxonomy" id="2528000"/>
    <lineage>
        <taxon>Bacteria</taxon>
        <taxon>Pseudomonadati</taxon>
        <taxon>Planctomycetota</taxon>
        <taxon>Planctomycetia</taxon>
        <taxon>Pirellulales</taxon>
        <taxon>Lacipirellulaceae</taxon>
        <taxon>Botrimarina</taxon>
    </lineage>
</organism>
<protein>
    <recommendedName>
        <fullName evidence="3">General secretion pathway, M protein</fullName>
    </recommendedName>
</protein>
<dbReference type="Proteomes" id="UP000318995">
    <property type="component" value="Unassembled WGS sequence"/>
</dbReference>
<dbReference type="OrthoDB" id="269871at2"/>
<evidence type="ECO:0008006" key="3">
    <source>
        <dbReference type="Google" id="ProtNLM"/>
    </source>
</evidence>
<sequence length="207" mass="23175">MIRMLAEQFCTNRHRWLIVTAVTLGIALATILPQVDEYIAIRSERTSLEQHVLDASEAPRLVPDYESKAAEKEAQLTALRDREIDESQVAELRTWLVNVSREAGCTVRRIDLGSASNRPWSTDDSPLNEAATAPPKEKLTPFNLQTRSITLSVTGAPEEVRTLLKTIDTDSRLKQVQLLDLRPGSRSNAELQLDLSLRYFALVKPAV</sequence>
<gene>
    <name evidence="1" type="ORF">Pla111_06430</name>
</gene>
<name>A0A5C5WEF4_9BACT</name>
<accession>A0A5C5WEF4</accession>
<dbReference type="RefSeq" id="WP_146571250.1">
    <property type="nucleotide sequence ID" value="NZ_SJPH01000001.1"/>
</dbReference>
<evidence type="ECO:0000313" key="1">
    <source>
        <dbReference type="EMBL" id="TWT48867.1"/>
    </source>
</evidence>
<dbReference type="AlphaFoldDB" id="A0A5C5WEF4"/>
<keyword evidence="2" id="KW-1185">Reference proteome</keyword>
<reference evidence="1 2" key="1">
    <citation type="submission" date="2019-02" db="EMBL/GenBank/DDBJ databases">
        <title>Deep-cultivation of Planctomycetes and their phenomic and genomic characterization uncovers novel biology.</title>
        <authorList>
            <person name="Wiegand S."/>
            <person name="Jogler M."/>
            <person name="Boedeker C."/>
            <person name="Pinto D."/>
            <person name="Vollmers J."/>
            <person name="Rivas-Marin E."/>
            <person name="Kohn T."/>
            <person name="Peeters S.H."/>
            <person name="Heuer A."/>
            <person name="Rast P."/>
            <person name="Oberbeckmann S."/>
            <person name="Bunk B."/>
            <person name="Jeske O."/>
            <person name="Meyerdierks A."/>
            <person name="Storesund J.E."/>
            <person name="Kallscheuer N."/>
            <person name="Luecker S."/>
            <person name="Lage O.M."/>
            <person name="Pohl T."/>
            <person name="Merkel B.J."/>
            <person name="Hornburger P."/>
            <person name="Mueller R.-W."/>
            <person name="Bruemmer F."/>
            <person name="Labrenz M."/>
            <person name="Spormann A.M."/>
            <person name="Op Den Camp H."/>
            <person name="Overmann J."/>
            <person name="Amann R."/>
            <person name="Jetten M.S.M."/>
            <person name="Mascher T."/>
            <person name="Medema M.H."/>
            <person name="Devos D.P."/>
            <person name="Kaster A.-K."/>
            <person name="Ovreas L."/>
            <person name="Rohde M."/>
            <person name="Galperin M.Y."/>
            <person name="Jogler C."/>
        </authorList>
    </citation>
    <scope>NUCLEOTIDE SEQUENCE [LARGE SCALE GENOMIC DNA]</scope>
    <source>
        <strain evidence="1 2">Pla111</strain>
    </source>
</reference>
<proteinExistence type="predicted"/>
<comment type="caution">
    <text evidence="1">The sequence shown here is derived from an EMBL/GenBank/DDBJ whole genome shotgun (WGS) entry which is preliminary data.</text>
</comment>